<dbReference type="EMBL" id="JBHSOW010000024">
    <property type="protein sequence ID" value="MFC5648815.1"/>
    <property type="molecule type" value="Genomic_DNA"/>
</dbReference>
<dbReference type="Proteomes" id="UP001596047">
    <property type="component" value="Unassembled WGS sequence"/>
</dbReference>
<dbReference type="Pfam" id="PF14398">
    <property type="entry name" value="ATPgrasp_YheCD"/>
    <property type="match status" value="1"/>
</dbReference>
<gene>
    <name evidence="3" type="ORF">ACFPYJ_06675</name>
</gene>
<evidence type="ECO:0000313" key="4">
    <source>
        <dbReference type="Proteomes" id="UP001596047"/>
    </source>
</evidence>
<feature type="domain" description="ATP-grasp" evidence="2">
    <location>
        <begin position="108"/>
        <end position="345"/>
    </location>
</feature>
<evidence type="ECO:0000259" key="2">
    <source>
        <dbReference type="PROSITE" id="PS50975"/>
    </source>
</evidence>
<keyword evidence="1" id="KW-0547">Nucleotide-binding</keyword>
<proteinExistence type="predicted"/>
<sequence length="348" mass="40986">MNNNHGFVGILVANRNQRKYVLQQYLQTNKTNMKLFCFTPHSINWKNKSIVGLHRSNRKWALSKFPFPQVVYNRCYDTHQELIERLETLIGKDKCFNRINQFNKHEVHTNLSRWLFDYLPVTVPFDKENALHLLEVHKVLYFKPVYGHKGKGVYRVEMKNSGEIHIGLYYFAPKIILKDSKPFDETIQKLIGSTPYIIQKGVHIRQLNNKIFDIRALVQKNDKGLWSVTNVVSRIAHKGSYNTSICEKACLSVEVLKRLYPPDKVNAIIQSIYNLSLRSAEIMEENKIHHLGEFSVDFALDNDDHIWIIELNGKPQKDLYDRIRNQFAVYKRPIQYAQYLHTHTDPYR</sequence>
<accession>A0ABW0VTA5</accession>
<dbReference type="Gene3D" id="3.30.470.20">
    <property type="entry name" value="ATP-grasp fold, B domain"/>
    <property type="match status" value="1"/>
</dbReference>
<comment type="caution">
    <text evidence="3">The sequence shown here is derived from an EMBL/GenBank/DDBJ whole genome shotgun (WGS) entry which is preliminary data.</text>
</comment>
<dbReference type="SUPFAM" id="SSF56059">
    <property type="entry name" value="Glutathione synthetase ATP-binding domain-like"/>
    <property type="match status" value="1"/>
</dbReference>
<dbReference type="InterPro" id="IPR011761">
    <property type="entry name" value="ATP-grasp"/>
</dbReference>
<keyword evidence="1" id="KW-0067">ATP-binding</keyword>
<reference evidence="4" key="1">
    <citation type="journal article" date="2019" name="Int. J. Syst. Evol. Microbiol.">
        <title>The Global Catalogue of Microorganisms (GCM) 10K type strain sequencing project: providing services to taxonomists for standard genome sequencing and annotation.</title>
        <authorList>
            <consortium name="The Broad Institute Genomics Platform"/>
            <consortium name="The Broad Institute Genome Sequencing Center for Infectious Disease"/>
            <person name="Wu L."/>
            <person name="Ma J."/>
        </authorList>
    </citation>
    <scope>NUCLEOTIDE SEQUENCE [LARGE SCALE GENOMIC DNA]</scope>
    <source>
        <strain evidence="4">CGMCC 1.3240</strain>
    </source>
</reference>
<name>A0ABW0VTA5_9BACL</name>
<dbReference type="InterPro" id="IPR026838">
    <property type="entry name" value="YheC/D"/>
</dbReference>
<dbReference type="RefSeq" id="WP_379187305.1">
    <property type="nucleotide sequence ID" value="NZ_JBHSOW010000024.1"/>
</dbReference>
<organism evidence="3 4">
    <name type="scientific">Paenibacillus solisilvae</name>
    <dbReference type="NCBI Taxonomy" id="2486751"/>
    <lineage>
        <taxon>Bacteria</taxon>
        <taxon>Bacillati</taxon>
        <taxon>Bacillota</taxon>
        <taxon>Bacilli</taxon>
        <taxon>Bacillales</taxon>
        <taxon>Paenibacillaceae</taxon>
        <taxon>Paenibacillus</taxon>
    </lineage>
</organism>
<keyword evidence="4" id="KW-1185">Reference proteome</keyword>
<evidence type="ECO:0000313" key="3">
    <source>
        <dbReference type="EMBL" id="MFC5648815.1"/>
    </source>
</evidence>
<protein>
    <submittedName>
        <fullName evidence="3">YheC/YheD family protein</fullName>
    </submittedName>
</protein>
<dbReference type="PROSITE" id="PS50975">
    <property type="entry name" value="ATP_GRASP"/>
    <property type="match status" value="1"/>
</dbReference>
<evidence type="ECO:0000256" key="1">
    <source>
        <dbReference type="PROSITE-ProRule" id="PRU00409"/>
    </source>
</evidence>